<protein>
    <submittedName>
        <fullName evidence="10">Uncharacterized protein</fullName>
    </submittedName>
</protein>
<comment type="similarity">
    <text evidence="7">Belongs to the fluoride channel Fluc/FEX (TC 1.A.43) family.</text>
</comment>
<feature type="transmembrane region" description="Helical" evidence="9">
    <location>
        <begin position="210"/>
        <end position="229"/>
    </location>
</feature>
<evidence type="ECO:0000256" key="5">
    <source>
        <dbReference type="ARBA" id="ARBA00022989"/>
    </source>
</evidence>
<dbReference type="InterPro" id="IPR003691">
    <property type="entry name" value="FluC"/>
</dbReference>
<evidence type="ECO:0000256" key="8">
    <source>
        <dbReference type="ARBA" id="ARBA00035585"/>
    </source>
</evidence>
<keyword evidence="6 9" id="KW-0472">Membrane</keyword>
<evidence type="ECO:0000256" key="4">
    <source>
        <dbReference type="ARBA" id="ARBA00022692"/>
    </source>
</evidence>
<feature type="transmembrane region" description="Helical" evidence="9">
    <location>
        <begin position="179"/>
        <end position="198"/>
    </location>
</feature>
<organism evidence="10 11">
    <name type="scientific">Hibiscus sabdariffa</name>
    <name type="common">roselle</name>
    <dbReference type="NCBI Taxonomy" id="183260"/>
    <lineage>
        <taxon>Eukaryota</taxon>
        <taxon>Viridiplantae</taxon>
        <taxon>Streptophyta</taxon>
        <taxon>Embryophyta</taxon>
        <taxon>Tracheophyta</taxon>
        <taxon>Spermatophyta</taxon>
        <taxon>Magnoliopsida</taxon>
        <taxon>eudicotyledons</taxon>
        <taxon>Gunneridae</taxon>
        <taxon>Pentapetalae</taxon>
        <taxon>rosids</taxon>
        <taxon>malvids</taxon>
        <taxon>Malvales</taxon>
        <taxon>Malvaceae</taxon>
        <taxon>Malvoideae</taxon>
        <taxon>Hibiscus</taxon>
    </lineage>
</organism>
<dbReference type="Pfam" id="PF02537">
    <property type="entry name" value="CRCB"/>
    <property type="match status" value="2"/>
</dbReference>
<feature type="transmembrane region" description="Helical" evidence="9">
    <location>
        <begin position="436"/>
        <end position="455"/>
    </location>
</feature>
<keyword evidence="3" id="KW-1003">Cell membrane</keyword>
<evidence type="ECO:0000256" key="2">
    <source>
        <dbReference type="ARBA" id="ARBA00004651"/>
    </source>
</evidence>
<evidence type="ECO:0000256" key="1">
    <source>
        <dbReference type="ARBA" id="ARBA00002598"/>
    </source>
</evidence>
<feature type="transmembrane region" description="Helical" evidence="9">
    <location>
        <begin position="402"/>
        <end position="424"/>
    </location>
</feature>
<keyword evidence="11" id="KW-1185">Reference proteome</keyword>
<dbReference type="PANTHER" id="PTHR28259">
    <property type="entry name" value="FLUORIDE EXPORT PROTEIN 1-RELATED"/>
    <property type="match status" value="1"/>
</dbReference>
<comment type="catalytic activity">
    <reaction evidence="8">
        <text>fluoride(in) = fluoride(out)</text>
        <dbReference type="Rhea" id="RHEA:76159"/>
        <dbReference type="ChEBI" id="CHEBI:17051"/>
    </reaction>
    <physiologicalReaction direction="left-to-right" evidence="8">
        <dbReference type="Rhea" id="RHEA:76160"/>
    </physiologicalReaction>
</comment>
<evidence type="ECO:0000256" key="9">
    <source>
        <dbReference type="SAM" id="Phobius"/>
    </source>
</evidence>
<accession>A0ABR2GDG2</accession>
<dbReference type="PANTHER" id="PTHR28259:SF1">
    <property type="entry name" value="FLUORIDE EXPORT PROTEIN 1-RELATED"/>
    <property type="match status" value="1"/>
</dbReference>
<evidence type="ECO:0000256" key="7">
    <source>
        <dbReference type="ARBA" id="ARBA00035120"/>
    </source>
</evidence>
<comment type="subcellular location">
    <subcellularLocation>
        <location evidence="2">Cell membrane</location>
        <topology evidence="2">Multi-pass membrane protein</topology>
    </subcellularLocation>
</comment>
<feature type="transmembrane region" description="Helical" evidence="9">
    <location>
        <begin position="241"/>
        <end position="264"/>
    </location>
</feature>
<reference evidence="10 11" key="1">
    <citation type="journal article" date="2024" name="G3 (Bethesda)">
        <title>Genome assembly of Hibiscus sabdariffa L. provides insights into metabolisms of medicinal natural products.</title>
        <authorList>
            <person name="Kim T."/>
        </authorList>
    </citation>
    <scope>NUCLEOTIDE SEQUENCE [LARGE SCALE GENOMIC DNA]</scope>
    <source>
        <strain evidence="10">TK-2024</strain>
        <tissue evidence="10">Old leaves</tissue>
    </source>
</reference>
<feature type="transmembrane region" description="Helical" evidence="9">
    <location>
        <begin position="301"/>
        <end position="322"/>
    </location>
</feature>
<comment type="function">
    <text evidence="1">Fluoride channel required for the rapid expulsion of cytoplasmic fluoride.</text>
</comment>
<gene>
    <name evidence="10" type="ORF">V6N12_050494</name>
</gene>
<keyword evidence="4 9" id="KW-0812">Transmembrane</keyword>
<dbReference type="EMBL" id="JBBPBM010000001">
    <property type="protein sequence ID" value="KAK8600641.1"/>
    <property type="molecule type" value="Genomic_DNA"/>
</dbReference>
<evidence type="ECO:0000313" key="11">
    <source>
        <dbReference type="Proteomes" id="UP001472677"/>
    </source>
</evidence>
<comment type="caution">
    <text evidence="10">The sequence shown here is derived from an EMBL/GenBank/DDBJ whole genome shotgun (WGS) entry which is preliminary data.</text>
</comment>
<dbReference type="Proteomes" id="UP001472677">
    <property type="component" value="Unassembled WGS sequence"/>
</dbReference>
<keyword evidence="5 9" id="KW-1133">Transmembrane helix</keyword>
<feature type="transmembrane region" description="Helical" evidence="9">
    <location>
        <begin position="138"/>
        <end position="159"/>
    </location>
</feature>
<evidence type="ECO:0000256" key="6">
    <source>
        <dbReference type="ARBA" id="ARBA00023136"/>
    </source>
</evidence>
<sequence length="465" mass="50588">MGKSASQTQTHESQLSNEKLVGLLGHPDFQLLDFGRKRSISMSSAMSLHIDDDTESENVSEAGDIGDRALHSARHSSSTCLSLDHAMEGGPAVILSADLHKISVVPPVREGVIFPIPIDPPKGPEDEKQEKQGLPMSLEYISCLVHLAVFGILGVFTRYLLEKLFGASVSGVTSNQTIVYPNLPSNMVGSFLMGWWGVVFKRDISQVSDILAVGLTTGYLGSVTTFSGWNQKMLDLSVNGHWVQAIVGFLVGLFLAAYSIIFGIETAKGFRWILKKLNISMNKEEPNTYCNWRFNNFRRHLAAMVVLLLVLGVLLGVSGSLLKKEFGSGSSGAQLWLACLVAPLGVWIRWFLARLNGRGLGSSGILRWFPFGTLIANVSAAGIMAGLSTAEKSVNSMRFDTIAMGIQLGFLGCLSTVSTFIAEFNAMRESNHPWRAYVYASTTMGVSFILGILIYDIPLWAKGLT</sequence>
<evidence type="ECO:0000313" key="10">
    <source>
        <dbReference type="EMBL" id="KAK8600641.1"/>
    </source>
</evidence>
<feature type="transmembrane region" description="Helical" evidence="9">
    <location>
        <begin position="365"/>
        <end position="390"/>
    </location>
</feature>
<proteinExistence type="inferred from homology"/>
<name>A0ABR2GDG2_9ROSI</name>
<evidence type="ECO:0000256" key="3">
    <source>
        <dbReference type="ARBA" id="ARBA00022475"/>
    </source>
</evidence>
<feature type="transmembrane region" description="Helical" evidence="9">
    <location>
        <begin position="334"/>
        <end position="353"/>
    </location>
</feature>